<keyword evidence="1" id="KW-0472">Membrane</keyword>
<dbReference type="RefSeq" id="WP_347439287.1">
    <property type="nucleotide sequence ID" value="NZ_CP089291.1"/>
</dbReference>
<proteinExistence type="predicted"/>
<evidence type="ECO:0000313" key="3">
    <source>
        <dbReference type="Proteomes" id="UP000830167"/>
    </source>
</evidence>
<evidence type="ECO:0000256" key="1">
    <source>
        <dbReference type="SAM" id="Phobius"/>
    </source>
</evidence>
<dbReference type="Proteomes" id="UP000830167">
    <property type="component" value="Chromosome"/>
</dbReference>
<keyword evidence="3" id="KW-1185">Reference proteome</keyword>
<reference evidence="2" key="1">
    <citation type="submission" date="2021-12" db="EMBL/GenBank/DDBJ databases">
        <title>Alicyclobacillaceae gen. nov., sp. nov., isolated from chalcocite enrichment system.</title>
        <authorList>
            <person name="Jiang Z."/>
        </authorList>
    </citation>
    <scope>NUCLEOTIDE SEQUENCE</scope>
    <source>
        <strain evidence="2">MYW30-H2</strain>
    </source>
</reference>
<accession>A0ABY4CQM1</accession>
<protein>
    <submittedName>
        <fullName evidence="2">Uncharacterized protein</fullName>
    </submittedName>
</protein>
<dbReference type="EMBL" id="CP089291">
    <property type="protein sequence ID" value="UOF92619.1"/>
    <property type="molecule type" value="Genomic_DNA"/>
</dbReference>
<organism evidence="2 3">
    <name type="scientific">Fodinisporobacter ferrooxydans</name>
    <dbReference type="NCBI Taxonomy" id="2901836"/>
    <lineage>
        <taxon>Bacteria</taxon>
        <taxon>Bacillati</taxon>
        <taxon>Bacillota</taxon>
        <taxon>Bacilli</taxon>
        <taxon>Bacillales</taxon>
        <taxon>Alicyclobacillaceae</taxon>
        <taxon>Fodinisporobacter</taxon>
    </lineage>
</organism>
<keyword evidence="1" id="KW-1133">Transmembrane helix</keyword>
<keyword evidence="1" id="KW-0812">Transmembrane</keyword>
<feature type="transmembrane region" description="Helical" evidence="1">
    <location>
        <begin position="46"/>
        <end position="64"/>
    </location>
</feature>
<name>A0ABY4CQM1_9BACL</name>
<evidence type="ECO:0000313" key="2">
    <source>
        <dbReference type="EMBL" id="UOF92619.1"/>
    </source>
</evidence>
<sequence length="71" mass="8323">MVTICYFGLCVLMWAMIVAIDAQLFNFSFGKSADHFFFIVLGDEKWFDFSMFLIGLLFGIREDVLRRKGKR</sequence>
<gene>
    <name evidence="2" type="ORF">LSG31_10920</name>
</gene>